<reference evidence="1" key="2">
    <citation type="journal article" date="2022" name="New Phytol.">
        <title>Evolutionary transition to the ectomycorrhizal habit in the genomes of a hyperdiverse lineage of mushroom-forming fungi.</title>
        <authorList>
            <person name="Looney B."/>
            <person name="Miyauchi S."/>
            <person name="Morin E."/>
            <person name="Drula E."/>
            <person name="Courty P.E."/>
            <person name="Kohler A."/>
            <person name="Kuo A."/>
            <person name="LaButti K."/>
            <person name="Pangilinan J."/>
            <person name="Lipzen A."/>
            <person name="Riley R."/>
            <person name="Andreopoulos W."/>
            <person name="He G."/>
            <person name="Johnson J."/>
            <person name="Nolan M."/>
            <person name="Tritt A."/>
            <person name="Barry K.W."/>
            <person name="Grigoriev I.V."/>
            <person name="Nagy L.G."/>
            <person name="Hibbett D."/>
            <person name="Henrissat B."/>
            <person name="Matheny P.B."/>
            <person name="Labbe J."/>
            <person name="Martin F.M."/>
        </authorList>
    </citation>
    <scope>NUCLEOTIDE SEQUENCE</scope>
    <source>
        <strain evidence="1">FP105234-sp</strain>
    </source>
</reference>
<gene>
    <name evidence="1" type="ORF">FA95DRAFT_890220</name>
</gene>
<name>A0ACB8RYY4_9AGAM</name>
<dbReference type="EMBL" id="MU275874">
    <property type="protein sequence ID" value="KAI0049316.1"/>
    <property type="molecule type" value="Genomic_DNA"/>
</dbReference>
<comment type="caution">
    <text evidence="1">The sequence shown here is derived from an EMBL/GenBank/DDBJ whole genome shotgun (WGS) entry which is preliminary data.</text>
</comment>
<evidence type="ECO:0000313" key="1">
    <source>
        <dbReference type="EMBL" id="KAI0049316.1"/>
    </source>
</evidence>
<organism evidence="1 2">
    <name type="scientific">Auriscalpium vulgare</name>
    <dbReference type="NCBI Taxonomy" id="40419"/>
    <lineage>
        <taxon>Eukaryota</taxon>
        <taxon>Fungi</taxon>
        <taxon>Dikarya</taxon>
        <taxon>Basidiomycota</taxon>
        <taxon>Agaricomycotina</taxon>
        <taxon>Agaricomycetes</taxon>
        <taxon>Russulales</taxon>
        <taxon>Auriscalpiaceae</taxon>
        <taxon>Auriscalpium</taxon>
    </lineage>
</organism>
<keyword evidence="2" id="KW-1185">Reference proteome</keyword>
<proteinExistence type="predicted"/>
<accession>A0ACB8RYY4</accession>
<reference evidence="1" key="1">
    <citation type="submission" date="2021-02" db="EMBL/GenBank/DDBJ databases">
        <authorList>
            <consortium name="DOE Joint Genome Institute"/>
            <person name="Ahrendt S."/>
            <person name="Looney B.P."/>
            <person name="Miyauchi S."/>
            <person name="Morin E."/>
            <person name="Drula E."/>
            <person name="Courty P.E."/>
            <person name="Chicoki N."/>
            <person name="Fauchery L."/>
            <person name="Kohler A."/>
            <person name="Kuo A."/>
            <person name="Labutti K."/>
            <person name="Pangilinan J."/>
            <person name="Lipzen A."/>
            <person name="Riley R."/>
            <person name="Andreopoulos W."/>
            <person name="He G."/>
            <person name="Johnson J."/>
            <person name="Barry K.W."/>
            <person name="Grigoriev I.V."/>
            <person name="Nagy L."/>
            <person name="Hibbett D."/>
            <person name="Henrissat B."/>
            <person name="Matheny P.B."/>
            <person name="Labbe J."/>
            <person name="Martin F."/>
        </authorList>
    </citation>
    <scope>NUCLEOTIDE SEQUENCE</scope>
    <source>
        <strain evidence="1">FP105234-sp</strain>
    </source>
</reference>
<dbReference type="Proteomes" id="UP000814033">
    <property type="component" value="Unassembled WGS sequence"/>
</dbReference>
<evidence type="ECO:0000313" key="2">
    <source>
        <dbReference type="Proteomes" id="UP000814033"/>
    </source>
</evidence>
<sequence>MPLFLVLQAALRILARIVLLLEVIQEVLHSPFDCLDPCCVAVRMYAILQGPARTVKAASGRRLAIQQAKQFGDEFHYHCFLSLSISDLLPDHLDLHSHRGSGRECLSELISVAFRRFVRLGKPFQQFISFGVDGQEVRSELDIGFFRLNRLLLTRRCDRHDRWSPPRCVRHERWSPPRVPRRSYVWRQRRSNKRQSRAGRLRGDKRKGNRCLVHDG</sequence>
<protein>
    <submittedName>
        <fullName evidence="1">Uncharacterized protein</fullName>
    </submittedName>
</protein>